<feature type="non-terminal residue" evidence="1">
    <location>
        <position position="240"/>
    </location>
</feature>
<comment type="caution">
    <text evidence="1">The sequence shown here is derived from an EMBL/GenBank/DDBJ whole genome shotgun (WGS) entry which is preliminary data.</text>
</comment>
<gene>
    <name evidence="1" type="ORF">EV182_006987</name>
</gene>
<dbReference type="EMBL" id="JAMZIH010003079">
    <property type="protein sequence ID" value="KAJ1677048.1"/>
    <property type="molecule type" value="Genomic_DNA"/>
</dbReference>
<evidence type="ECO:0000313" key="1">
    <source>
        <dbReference type="EMBL" id="KAJ1677048.1"/>
    </source>
</evidence>
<protein>
    <submittedName>
        <fullName evidence="1">Uncharacterized protein</fullName>
    </submittedName>
</protein>
<organism evidence="1 2">
    <name type="scientific">Spiromyces aspiralis</name>
    <dbReference type="NCBI Taxonomy" id="68401"/>
    <lineage>
        <taxon>Eukaryota</taxon>
        <taxon>Fungi</taxon>
        <taxon>Fungi incertae sedis</taxon>
        <taxon>Zoopagomycota</taxon>
        <taxon>Kickxellomycotina</taxon>
        <taxon>Kickxellomycetes</taxon>
        <taxon>Kickxellales</taxon>
        <taxon>Kickxellaceae</taxon>
        <taxon>Spiromyces</taxon>
    </lineage>
</organism>
<reference evidence="1" key="1">
    <citation type="submission" date="2022-06" db="EMBL/GenBank/DDBJ databases">
        <title>Phylogenomic reconstructions and comparative analyses of Kickxellomycotina fungi.</title>
        <authorList>
            <person name="Reynolds N.K."/>
            <person name="Stajich J.E."/>
            <person name="Barry K."/>
            <person name="Grigoriev I.V."/>
            <person name="Crous P."/>
            <person name="Smith M.E."/>
        </authorList>
    </citation>
    <scope>NUCLEOTIDE SEQUENCE</scope>
    <source>
        <strain evidence="1">RSA 2271</strain>
    </source>
</reference>
<sequence length="240" mass="27220">MPDKAEMVLKRRVKNLLKSGWYTEVSRDSYIYSELRWAVLEIYYAYGRLGRCDDVQRIFGTMQRAGIPVSTRIANTLLKSVASLKSNDMSVIVGAYNDMRTLGVEPDAATFNILIGAALEREEVGQARRWLDVMTDAKLRPDAYTFGTIIAQHIAKGQWREGESLLGEMGHRSVLPDDVARTSVMYGYYVQNRIERVMREYESRFVPPELRPKLEGNAVAENTNNSHTSSTRNNPSTRSS</sequence>
<proteinExistence type="predicted"/>
<accession>A0ACC1HPH9</accession>
<name>A0ACC1HPH9_9FUNG</name>
<keyword evidence="2" id="KW-1185">Reference proteome</keyword>
<dbReference type="Proteomes" id="UP001145114">
    <property type="component" value="Unassembled WGS sequence"/>
</dbReference>
<evidence type="ECO:0000313" key="2">
    <source>
        <dbReference type="Proteomes" id="UP001145114"/>
    </source>
</evidence>